<dbReference type="SUPFAM" id="SSF53098">
    <property type="entry name" value="Ribonuclease H-like"/>
    <property type="match status" value="1"/>
</dbReference>
<dbReference type="EMBL" id="JAZHXI010000002">
    <property type="protein sequence ID" value="KAL2075034.1"/>
    <property type="molecule type" value="Genomic_DNA"/>
</dbReference>
<keyword evidence="3" id="KW-1185">Reference proteome</keyword>
<evidence type="ECO:0000259" key="1">
    <source>
        <dbReference type="PROSITE" id="PS50822"/>
    </source>
</evidence>
<evidence type="ECO:0000313" key="3">
    <source>
        <dbReference type="Proteomes" id="UP001595075"/>
    </source>
</evidence>
<dbReference type="Gene3D" id="3.30.420.10">
    <property type="entry name" value="Ribonuclease H-like superfamily/Ribonuclease H"/>
    <property type="match status" value="1"/>
</dbReference>
<protein>
    <recommendedName>
        <fullName evidence="1">Piwi domain-containing protein</fullName>
    </recommendedName>
</protein>
<dbReference type="Proteomes" id="UP001595075">
    <property type="component" value="Unassembled WGS sequence"/>
</dbReference>
<dbReference type="PANTHER" id="PTHR22891">
    <property type="entry name" value="EUKARYOTIC TRANSLATION INITIATION FACTOR 2C"/>
    <property type="match status" value="1"/>
</dbReference>
<reference evidence="2 3" key="1">
    <citation type="journal article" date="2024" name="Commun. Biol.">
        <title>Comparative genomic analysis of thermophilic fungi reveals convergent evolutionary adaptations and gene losses.</title>
        <authorList>
            <person name="Steindorff A.S."/>
            <person name="Aguilar-Pontes M.V."/>
            <person name="Robinson A.J."/>
            <person name="Andreopoulos B."/>
            <person name="LaButti K."/>
            <person name="Kuo A."/>
            <person name="Mondo S."/>
            <person name="Riley R."/>
            <person name="Otillar R."/>
            <person name="Haridas S."/>
            <person name="Lipzen A."/>
            <person name="Grimwood J."/>
            <person name="Schmutz J."/>
            <person name="Clum A."/>
            <person name="Reid I.D."/>
            <person name="Moisan M.C."/>
            <person name="Butler G."/>
            <person name="Nguyen T.T.M."/>
            <person name="Dewar K."/>
            <person name="Conant G."/>
            <person name="Drula E."/>
            <person name="Henrissat B."/>
            <person name="Hansel C."/>
            <person name="Singer S."/>
            <person name="Hutchinson M.I."/>
            <person name="de Vries R.P."/>
            <person name="Natvig D.O."/>
            <person name="Powell A.J."/>
            <person name="Tsang A."/>
            <person name="Grigoriev I.V."/>
        </authorList>
    </citation>
    <scope>NUCLEOTIDE SEQUENCE [LARGE SCALE GENOMIC DNA]</scope>
    <source>
        <strain evidence="2 3">CBS 494.80</strain>
    </source>
</reference>
<gene>
    <name evidence="2" type="ORF">VTL71DRAFT_8814</name>
</gene>
<organism evidence="2 3">
    <name type="scientific">Oculimacula yallundae</name>
    <dbReference type="NCBI Taxonomy" id="86028"/>
    <lineage>
        <taxon>Eukaryota</taxon>
        <taxon>Fungi</taxon>
        <taxon>Dikarya</taxon>
        <taxon>Ascomycota</taxon>
        <taxon>Pezizomycotina</taxon>
        <taxon>Leotiomycetes</taxon>
        <taxon>Helotiales</taxon>
        <taxon>Ploettnerulaceae</taxon>
        <taxon>Oculimacula</taxon>
    </lineage>
</organism>
<dbReference type="Pfam" id="PF08699">
    <property type="entry name" value="ArgoL1"/>
    <property type="match status" value="1"/>
</dbReference>
<dbReference type="SMART" id="SM00950">
    <property type="entry name" value="Piwi"/>
    <property type="match status" value="1"/>
</dbReference>
<accession>A0ABR4D130</accession>
<evidence type="ECO:0000313" key="2">
    <source>
        <dbReference type="EMBL" id="KAL2075034.1"/>
    </source>
</evidence>
<dbReference type="Gene3D" id="3.40.50.2300">
    <property type="match status" value="1"/>
</dbReference>
<dbReference type="Pfam" id="PF16486">
    <property type="entry name" value="ArgoN"/>
    <property type="match status" value="1"/>
</dbReference>
<dbReference type="InterPro" id="IPR012337">
    <property type="entry name" value="RNaseH-like_sf"/>
</dbReference>
<dbReference type="SUPFAM" id="SSF101690">
    <property type="entry name" value="PAZ domain"/>
    <property type="match status" value="1"/>
</dbReference>
<dbReference type="SMART" id="SM01163">
    <property type="entry name" value="DUF1785"/>
    <property type="match status" value="1"/>
</dbReference>
<proteinExistence type="predicted"/>
<dbReference type="InterPro" id="IPR032474">
    <property type="entry name" value="Argonaute_N"/>
</dbReference>
<dbReference type="InterPro" id="IPR014811">
    <property type="entry name" value="ArgoL1"/>
</dbReference>
<comment type="caution">
    <text evidence="2">The sequence shown here is derived from an EMBL/GenBank/DDBJ whole genome shotgun (WGS) entry which is preliminary data.</text>
</comment>
<dbReference type="InterPro" id="IPR003165">
    <property type="entry name" value="Piwi"/>
</dbReference>
<sequence>MAAQRCSKCKTDDHKLFDCEKTWPFHDKQECDRCGGNHDTGLAKVCKQRENIINCATCGHEGHHNKTQCKIGDGLKDDHLRQWTKSKFEAFIKKNPRRVNTFAQDPNQIVVAIIGGPPAIDPTEQLETELQITPFNYTAPVSTNVQIERLAWAREVYDSVPYTGNRDPPRRIEVETNFFKVNFVSKTLFHKYRIELGLLNGRTVKKEEVKKALIFKLLTVQRPPAATTKWVSDFATYIISTAPLYPEFGTHKSTNASTPTSFMVPHRLSPIPGKEPAKMETLIHYQGTFDKDLLTKFVKNMGNRQVPTDLANYNLDDDVRILNMVSWKNINDPLVFGGGIVGKKFYPDPFRSNTALYSGGGLTGTTPVYVLSRGFFSSIRPGIGDTAERGLFLNVNPTTSAFFPDVNLMAWLKVRGGMEINGNPARETREEIIGRRVTFKGDKLDSKGKRKRRVIMGFEGRVGEKTFPDKVTLKKTNMWEYMQRTYGTGPNRLTFDKNACCVQVGNRDNSKLYPADQLEIVPYQPVKNILNNDYTKEMLDAAQKSPDDNKRAIFGKALGPLGVTRPTDGSASKDSAGLLVVSPGMDSAFYKGFGLNISNELVKVKARMLPAPTLLFKGNKPDKVQDSLGLGYKGTWNLSDITFYSPGRPSDETEYLELGFIKMGNVSDTDIDTFANQLHLDLNKYGITPNHNKKDNKVDYRIVNGGPLDVDRTSMAKNLLAACLGKNGGPGLRGGPNFLIFVMQEKSIPAYANIKWWADCRNNLPSICLTKAVMNKKKKKTSFVDSNMVGNLCLKINFKLAGTTHAIKGSEAWGGAHKRTMIVGADVSHPGQSSACPSMAGVVATVGSDVFHYLASARLQEGGQEHIESLDSMIEERLEAYLKWDEEVPDHILFYRDGVSESQFGMIKQKELPLIRAGCIRWGKKQGKDNWTPKITLLVVGKRHHTRFFPPVAGSTAKDKNFQSGLVVDTVITSPYKCDFYLQSHDCALGTARTAHYIVITNESDYKMDQLQEVTCKLCFLSARATKALSVCTPARYADILCDRLRCYMKPHLKRQDADNPTTIDHCRTDPDSWAINRANHPDRENPWRPAYDDIMFYL</sequence>
<feature type="domain" description="Piwi" evidence="1">
    <location>
        <begin position="738"/>
        <end position="1050"/>
    </location>
</feature>
<dbReference type="Pfam" id="PF02171">
    <property type="entry name" value="Piwi"/>
    <property type="match status" value="1"/>
</dbReference>
<dbReference type="Gene3D" id="2.170.260.10">
    <property type="entry name" value="paz domain"/>
    <property type="match status" value="1"/>
</dbReference>
<dbReference type="InterPro" id="IPR036397">
    <property type="entry name" value="RNaseH_sf"/>
</dbReference>
<dbReference type="PROSITE" id="PS50822">
    <property type="entry name" value="PIWI"/>
    <property type="match status" value="1"/>
</dbReference>
<name>A0ABR4D130_9HELO</name>
<dbReference type="InterPro" id="IPR036085">
    <property type="entry name" value="PAZ_dom_sf"/>
</dbReference>